<dbReference type="Proteomes" id="UP000478052">
    <property type="component" value="Unassembled WGS sequence"/>
</dbReference>
<keyword evidence="2" id="KW-1185">Reference proteome</keyword>
<evidence type="ECO:0000313" key="2">
    <source>
        <dbReference type="Proteomes" id="UP000478052"/>
    </source>
</evidence>
<dbReference type="PANTHER" id="PTHR33053">
    <property type="entry name" value="PROTEIN, PUTATIVE-RELATED"/>
    <property type="match status" value="1"/>
</dbReference>
<reference evidence="1 2" key="1">
    <citation type="submission" date="2019-08" db="EMBL/GenBank/DDBJ databases">
        <title>Whole genome of Aphis craccivora.</title>
        <authorList>
            <person name="Voronova N.V."/>
            <person name="Shulinski R.S."/>
            <person name="Bandarenka Y.V."/>
            <person name="Zhorov D.G."/>
            <person name="Warner D."/>
        </authorList>
    </citation>
    <scope>NUCLEOTIDE SEQUENCE [LARGE SCALE GENOMIC DNA]</scope>
    <source>
        <strain evidence="1">180601</strain>
        <tissue evidence="1">Whole Body</tissue>
    </source>
</reference>
<protein>
    <recommendedName>
        <fullName evidence="3">DUF4806 domain-containing protein</fullName>
    </recommendedName>
</protein>
<organism evidence="1 2">
    <name type="scientific">Aphis craccivora</name>
    <name type="common">Cowpea aphid</name>
    <dbReference type="NCBI Taxonomy" id="307492"/>
    <lineage>
        <taxon>Eukaryota</taxon>
        <taxon>Metazoa</taxon>
        <taxon>Ecdysozoa</taxon>
        <taxon>Arthropoda</taxon>
        <taxon>Hexapoda</taxon>
        <taxon>Insecta</taxon>
        <taxon>Pterygota</taxon>
        <taxon>Neoptera</taxon>
        <taxon>Paraneoptera</taxon>
        <taxon>Hemiptera</taxon>
        <taxon>Sternorrhyncha</taxon>
        <taxon>Aphidomorpha</taxon>
        <taxon>Aphidoidea</taxon>
        <taxon>Aphididae</taxon>
        <taxon>Aphidini</taxon>
        <taxon>Aphis</taxon>
        <taxon>Aphis</taxon>
    </lineage>
</organism>
<gene>
    <name evidence="1" type="ORF">FWK35_00018048</name>
</gene>
<dbReference type="OrthoDB" id="7554869at2759"/>
<evidence type="ECO:0000313" key="1">
    <source>
        <dbReference type="EMBL" id="KAF0756057.1"/>
    </source>
</evidence>
<comment type="caution">
    <text evidence="1">The sequence shown here is derived from an EMBL/GenBank/DDBJ whole genome shotgun (WGS) entry which is preliminary data.</text>
</comment>
<sequence length="168" mass="18796">MFDDNNEINMETLETISILDKSRSWLVKHNVSHRCVNSLLRILKTEGLSIPNSQLIVGNMLLPVLEKHNAQVNISDHIIKVGINIDGLPIAKRIYHGFKKTPSIEEFLKPIISDLMVVLSQSFLVKGTKFKVQISNIVCDAPAKAFLLNVKGHNSYFGCTSCTEEGTY</sequence>
<dbReference type="AlphaFoldDB" id="A0A6G0YI07"/>
<proteinExistence type="predicted"/>
<dbReference type="PANTHER" id="PTHR33053:SF9">
    <property type="entry name" value="AGAP000105-PA"/>
    <property type="match status" value="1"/>
</dbReference>
<evidence type="ECO:0008006" key="3">
    <source>
        <dbReference type="Google" id="ProtNLM"/>
    </source>
</evidence>
<dbReference type="EMBL" id="VUJU01003948">
    <property type="protein sequence ID" value="KAF0756057.1"/>
    <property type="molecule type" value="Genomic_DNA"/>
</dbReference>
<accession>A0A6G0YI07</accession>
<name>A0A6G0YI07_APHCR</name>